<protein>
    <submittedName>
        <fullName evidence="10">SusC/RagA family TonB-linked outer membrane protein</fullName>
    </submittedName>
</protein>
<dbReference type="InterPro" id="IPR023996">
    <property type="entry name" value="TonB-dep_OMP_SusC/RagA"/>
</dbReference>
<proteinExistence type="inferred from homology"/>
<dbReference type="SUPFAM" id="SSF49464">
    <property type="entry name" value="Carboxypeptidase regulatory domain-like"/>
    <property type="match status" value="1"/>
</dbReference>
<comment type="subcellular location">
    <subcellularLocation>
        <location evidence="1 7">Cell outer membrane</location>
        <topology evidence="1 7">Multi-pass membrane protein</topology>
    </subcellularLocation>
</comment>
<keyword evidence="3 7" id="KW-1134">Transmembrane beta strand</keyword>
<keyword evidence="5 7" id="KW-0472">Membrane</keyword>
<organism evidence="10 11">
    <name type="scientific">Tenacibaculum tangerinum</name>
    <dbReference type="NCBI Taxonomy" id="3038772"/>
    <lineage>
        <taxon>Bacteria</taxon>
        <taxon>Pseudomonadati</taxon>
        <taxon>Bacteroidota</taxon>
        <taxon>Flavobacteriia</taxon>
        <taxon>Flavobacteriales</taxon>
        <taxon>Flavobacteriaceae</taxon>
        <taxon>Tenacibaculum</taxon>
    </lineage>
</organism>
<gene>
    <name evidence="10" type="ORF">P8625_15340</name>
</gene>
<evidence type="ECO:0000313" key="11">
    <source>
        <dbReference type="Proteomes" id="UP001232001"/>
    </source>
</evidence>
<dbReference type="InterPro" id="IPR008969">
    <property type="entry name" value="CarboxyPept-like_regulatory"/>
</dbReference>
<evidence type="ECO:0000256" key="4">
    <source>
        <dbReference type="ARBA" id="ARBA00022692"/>
    </source>
</evidence>
<evidence type="ECO:0000256" key="3">
    <source>
        <dbReference type="ARBA" id="ARBA00022452"/>
    </source>
</evidence>
<dbReference type="Gene3D" id="2.40.170.20">
    <property type="entry name" value="TonB-dependent receptor, beta-barrel domain"/>
    <property type="match status" value="1"/>
</dbReference>
<dbReference type="RefSeq" id="WP_279651309.1">
    <property type="nucleotide sequence ID" value="NZ_CP122539.1"/>
</dbReference>
<dbReference type="InterPro" id="IPR039426">
    <property type="entry name" value="TonB-dep_rcpt-like"/>
</dbReference>
<evidence type="ECO:0000256" key="6">
    <source>
        <dbReference type="ARBA" id="ARBA00023237"/>
    </source>
</evidence>
<dbReference type="InterPro" id="IPR036942">
    <property type="entry name" value="Beta-barrel_TonB_sf"/>
</dbReference>
<evidence type="ECO:0000256" key="5">
    <source>
        <dbReference type="ARBA" id="ARBA00023136"/>
    </source>
</evidence>
<keyword evidence="2 7" id="KW-0813">Transport</keyword>
<dbReference type="NCBIfam" id="TIGR04056">
    <property type="entry name" value="OMP_RagA_SusC"/>
    <property type="match status" value="1"/>
</dbReference>
<dbReference type="Proteomes" id="UP001232001">
    <property type="component" value="Chromosome"/>
</dbReference>
<dbReference type="SUPFAM" id="SSF56935">
    <property type="entry name" value="Porins"/>
    <property type="match status" value="1"/>
</dbReference>
<keyword evidence="4 7" id="KW-0812">Transmembrane</keyword>
<keyword evidence="6 7" id="KW-0998">Cell outer membrane</keyword>
<dbReference type="Gene3D" id="2.170.130.10">
    <property type="entry name" value="TonB-dependent receptor, plug domain"/>
    <property type="match status" value="1"/>
</dbReference>
<evidence type="ECO:0000256" key="2">
    <source>
        <dbReference type="ARBA" id="ARBA00022448"/>
    </source>
</evidence>
<comment type="similarity">
    <text evidence="7">Belongs to the TonB-dependent receptor family.</text>
</comment>
<evidence type="ECO:0000259" key="9">
    <source>
        <dbReference type="Pfam" id="PF07715"/>
    </source>
</evidence>
<accession>A0ABY8L2D3</accession>
<keyword evidence="11" id="KW-1185">Reference proteome</keyword>
<dbReference type="PROSITE" id="PS52016">
    <property type="entry name" value="TONB_DEPENDENT_REC_3"/>
    <property type="match status" value="1"/>
</dbReference>
<dbReference type="Pfam" id="PF07715">
    <property type="entry name" value="Plug"/>
    <property type="match status" value="1"/>
</dbReference>
<sequence length="1062" mass="117266">MMKTKFNGILTLFLALIVQISFAQEKTISGTVSDETGPLPGVNVLKKGTNTGTESDFDGKFSINAKAGDVLIFSFVGMKTQEKIVGASNTMNITMTNDNVLDEVVVTALGIKREKKSLGFAQQSVDSEQLTQTREVDINNSIAGRVAGVQLIGAPSSGFGNALIRLRGEQDLLYVVDGIKVESSADINTDDIEDLSVLKGSAATALYGPIGKNGVVIITTKKAKSGKTSVVLDQSVQVSNVYILPDYQNQYGGGYTQQFGVLNGQNIPNYAADESWGPRLDGTLVRHWDSWIPGSSEYGKLRPWSPSENDVEDFFNTGLSTNTSLTFSKGGEDYNIKASLRNFDVDGVMPNSSRDLRQVGLSASFDISDKFEVYANANYQYRTTVNDPIGGYGSVASNFNQWWQRQLDFKRLRNSYNQNGQFYTWNIRSTSNINPLYWDSPYFETDQNLKNQTKNATFGNIGLNFDATDDLKFNVELRRTVNSYRSDSRVAFGGLNQTSYTERDETISTTEFFAAATYQKDLSESLDLTATAGTELRQWQRRYIEGATVGGLTIPGIYTVASSKDRPEYTNREWNEKNRGLFATASLGFNDMLYLDGSVRSDWNSKANRDNNRKITYGGSASFLFHKLIDSEAFSFGKVRVGYAEAPDFPGLNRLDQTYITGASYNGTVPFYSTANQANPLIEGGKRTELEVGTELQFFANRLRLDFTYFDRKDEQIPIDIPLSPATGYTSSAINSGKFTSTGFEVSLGATPVKNENFTWDVGINFATLKRVVDELYIDPVTGEEITSQTLANSWRGLQLQARKGEEWGAFYGRKITRDDNGNMLLDSQGRIQFEQNQYLGNLLPDFTGGFNNSFSYKGINLSFNIDFQKGGKFFSVTQMFGHYSGLLTPTVGDNALGNPVRDDVSGVNVPAPTPDDPNATNPNVIYGDSTANANTGGVLVEGVDSTSGQPISYYVESQTYWNRLFALHERWIYDASYVKLRQISLGYDLPAKIFTNTFVEGISVNAFANNVWLIYSDVEGVDPSEIENTNGGSGIGQGYRWAEGGQLPSSRTFGMNIKVKF</sequence>
<dbReference type="Pfam" id="PF13715">
    <property type="entry name" value="CarbopepD_reg_2"/>
    <property type="match status" value="1"/>
</dbReference>
<dbReference type="InterPro" id="IPR012910">
    <property type="entry name" value="Plug_dom"/>
</dbReference>
<reference evidence="10 11" key="1">
    <citation type="submission" date="2023-04" db="EMBL/GenBank/DDBJ databases">
        <title>Tenacibaculum tangerinum sp. nov., isolated from sea tidal flat of South Korea.</title>
        <authorList>
            <person name="Lee S.H."/>
            <person name="Kim J.-J."/>
        </authorList>
    </citation>
    <scope>NUCLEOTIDE SEQUENCE [LARGE SCALE GENOMIC DNA]</scope>
    <source>
        <strain evidence="10 11">GRR-S3-23</strain>
    </source>
</reference>
<feature type="domain" description="TonB-dependent receptor plug" evidence="9">
    <location>
        <begin position="116"/>
        <end position="215"/>
    </location>
</feature>
<feature type="signal peptide" evidence="8">
    <location>
        <begin position="1"/>
        <end position="23"/>
    </location>
</feature>
<keyword evidence="8" id="KW-0732">Signal</keyword>
<evidence type="ECO:0000256" key="7">
    <source>
        <dbReference type="PROSITE-ProRule" id="PRU01360"/>
    </source>
</evidence>
<evidence type="ECO:0000256" key="8">
    <source>
        <dbReference type="SAM" id="SignalP"/>
    </source>
</evidence>
<dbReference type="InterPro" id="IPR037066">
    <property type="entry name" value="Plug_dom_sf"/>
</dbReference>
<feature type="chain" id="PRO_5047509899" evidence="8">
    <location>
        <begin position="24"/>
        <end position="1062"/>
    </location>
</feature>
<dbReference type="EMBL" id="CP122539">
    <property type="protein sequence ID" value="WGH75424.1"/>
    <property type="molecule type" value="Genomic_DNA"/>
</dbReference>
<name>A0ABY8L2D3_9FLAO</name>
<evidence type="ECO:0000313" key="10">
    <source>
        <dbReference type="EMBL" id="WGH75424.1"/>
    </source>
</evidence>
<evidence type="ECO:0000256" key="1">
    <source>
        <dbReference type="ARBA" id="ARBA00004571"/>
    </source>
</evidence>